<organism evidence="2 3">
    <name type="scientific">Mucor saturninus</name>
    <dbReference type="NCBI Taxonomy" id="64648"/>
    <lineage>
        <taxon>Eukaryota</taxon>
        <taxon>Fungi</taxon>
        <taxon>Fungi incertae sedis</taxon>
        <taxon>Mucoromycota</taxon>
        <taxon>Mucoromycotina</taxon>
        <taxon>Mucoromycetes</taxon>
        <taxon>Mucorales</taxon>
        <taxon>Mucorineae</taxon>
        <taxon>Mucoraceae</taxon>
        <taxon>Mucor</taxon>
    </lineage>
</organism>
<dbReference type="Proteomes" id="UP000603453">
    <property type="component" value="Unassembled WGS sequence"/>
</dbReference>
<name>A0A8H7QWD8_9FUNG</name>
<reference evidence="2" key="1">
    <citation type="submission" date="2020-12" db="EMBL/GenBank/DDBJ databases">
        <title>Metabolic potential, ecology and presence of endohyphal bacteria is reflected in genomic diversity of Mucoromycotina.</title>
        <authorList>
            <person name="Muszewska A."/>
            <person name="Okrasinska A."/>
            <person name="Steczkiewicz K."/>
            <person name="Drgas O."/>
            <person name="Orlowska M."/>
            <person name="Perlinska-Lenart U."/>
            <person name="Aleksandrzak-Piekarczyk T."/>
            <person name="Szatraj K."/>
            <person name="Zielenkiewicz U."/>
            <person name="Pilsyk S."/>
            <person name="Malc E."/>
            <person name="Mieczkowski P."/>
            <person name="Kruszewska J.S."/>
            <person name="Biernat P."/>
            <person name="Pawlowska J."/>
        </authorList>
    </citation>
    <scope>NUCLEOTIDE SEQUENCE</scope>
    <source>
        <strain evidence="2">WA0000017839</strain>
    </source>
</reference>
<dbReference type="OrthoDB" id="2282358at2759"/>
<accession>A0A8H7QWD8</accession>
<sequence length="108" mass="12515">MNWRPISLINTDAKVFTRILNNQIATCVDSIITSSQYGFLHGRFIADNGLLMKLRMTHDQSSDSSVICLLFDQEKAYDRVHPEYLRLIMLQLFFRVSLQLNINGHLTQ</sequence>
<proteinExistence type="predicted"/>
<dbReference type="InterPro" id="IPR000477">
    <property type="entry name" value="RT_dom"/>
</dbReference>
<feature type="domain" description="Reverse transcriptase" evidence="1">
    <location>
        <begin position="2"/>
        <end position="84"/>
    </location>
</feature>
<dbReference type="PANTHER" id="PTHR31635">
    <property type="entry name" value="REVERSE TRANSCRIPTASE DOMAIN-CONTAINING PROTEIN-RELATED"/>
    <property type="match status" value="1"/>
</dbReference>
<dbReference type="Pfam" id="PF00078">
    <property type="entry name" value="RVT_1"/>
    <property type="match status" value="1"/>
</dbReference>
<dbReference type="AlphaFoldDB" id="A0A8H7QWD8"/>
<gene>
    <name evidence="2" type="ORF">INT47_012172</name>
</gene>
<comment type="caution">
    <text evidence="2">The sequence shown here is derived from an EMBL/GenBank/DDBJ whole genome shotgun (WGS) entry which is preliminary data.</text>
</comment>
<evidence type="ECO:0000259" key="1">
    <source>
        <dbReference type="Pfam" id="PF00078"/>
    </source>
</evidence>
<dbReference type="EMBL" id="JAEPRD010000094">
    <property type="protein sequence ID" value="KAG2199572.1"/>
    <property type="molecule type" value="Genomic_DNA"/>
</dbReference>
<evidence type="ECO:0000313" key="3">
    <source>
        <dbReference type="Proteomes" id="UP000603453"/>
    </source>
</evidence>
<protein>
    <recommendedName>
        <fullName evidence="1">Reverse transcriptase domain-containing protein</fullName>
    </recommendedName>
</protein>
<dbReference type="PANTHER" id="PTHR31635:SF196">
    <property type="entry name" value="REVERSE TRANSCRIPTASE DOMAIN-CONTAINING PROTEIN-RELATED"/>
    <property type="match status" value="1"/>
</dbReference>
<evidence type="ECO:0000313" key="2">
    <source>
        <dbReference type="EMBL" id="KAG2199572.1"/>
    </source>
</evidence>
<keyword evidence="3" id="KW-1185">Reference proteome</keyword>